<feature type="domain" description="Phosphatidic acid phosphatase type 2/haloperoxidase" evidence="7">
    <location>
        <begin position="104"/>
        <end position="251"/>
    </location>
</feature>
<proteinExistence type="inferred from homology"/>
<dbReference type="InterPro" id="IPR036938">
    <property type="entry name" value="PAP2/HPO_sf"/>
</dbReference>
<feature type="transmembrane region" description="Helical" evidence="6">
    <location>
        <begin position="12"/>
        <end position="34"/>
    </location>
</feature>
<feature type="transmembrane region" description="Helical" evidence="6">
    <location>
        <begin position="104"/>
        <end position="122"/>
    </location>
</feature>
<dbReference type="OrthoDB" id="10030083at2759"/>
<feature type="transmembrane region" description="Helical" evidence="6">
    <location>
        <begin position="236"/>
        <end position="256"/>
    </location>
</feature>
<dbReference type="eggNOG" id="KOG3030">
    <property type="taxonomic scope" value="Eukaryota"/>
</dbReference>
<evidence type="ECO:0000256" key="3">
    <source>
        <dbReference type="ARBA" id="ARBA00022692"/>
    </source>
</evidence>
<name>A0A024U3I6_9STRA</name>
<feature type="transmembrane region" description="Helical" evidence="6">
    <location>
        <begin position="75"/>
        <end position="97"/>
    </location>
</feature>
<gene>
    <name evidence="8" type="ORF">H310_06608</name>
</gene>
<dbReference type="InterPro" id="IPR000326">
    <property type="entry name" value="PAP2/HPO"/>
</dbReference>
<dbReference type="Gene3D" id="1.20.144.10">
    <property type="entry name" value="Phosphatidic acid phosphatase type 2/haloperoxidase"/>
    <property type="match status" value="1"/>
</dbReference>
<protein>
    <recommendedName>
        <fullName evidence="7">Phosphatidic acid phosphatase type 2/haloperoxidase domain-containing protein</fullName>
    </recommendedName>
</protein>
<keyword evidence="5 6" id="KW-0472">Membrane</keyword>
<dbReference type="PANTHER" id="PTHR10165:SF35">
    <property type="entry name" value="RE23632P"/>
    <property type="match status" value="1"/>
</dbReference>
<evidence type="ECO:0000256" key="5">
    <source>
        <dbReference type="ARBA" id="ARBA00023136"/>
    </source>
</evidence>
<evidence type="ECO:0000259" key="7">
    <source>
        <dbReference type="SMART" id="SM00014"/>
    </source>
</evidence>
<comment type="similarity">
    <text evidence="2">Belongs to the PA-phosphatase related phosphoesterase family.</text>
</comment>
<dbReference type="InterPro" id="IPR043216">
    <property type="entry name" value="PAP-like"/>
</dbReference>
<dbReference type="GO" id="GO:0006644">
    <property type="term" value="P:phospholipid metabolic process"/>
    <property type="evidence" value="ECO:0007669"/>
    <property type="project" value="InterPro"/>
</dbReference>
<evidence type="ECO:0000256" key="6">
    <source>
        <dbReference type="SAM" id="Phobius"/>
    </source>
</evidence>
<dbReference type="VEuPathDB" id="FungiDB:H310_06608"/>
<keyword evidence="4 6" id="KW-1133">Transmembrane helix</keyword>
<evidence type="ECO:0000256" key="1">
    <source>
        <dbReference type="ARBA" id="ARBA00004141"/>
    </source>
</evidence>
<dbReference type="Pfam" id="PF01569">
    <property type="entry name" value="PAP2"/>
    <property type="match status" value="1"/>
</dbReference>
<dbReference type="GO" id="GO:0046839">
    <property type="term" value="P:phospholipid dephosphorylation"/>
    <property type="evidence" value="ECO:0007669"/>
    <property type="project" value="TreeGrafter"/>
</dbReference>
<reference evidence="8" key="1">
    <citation type="submission" date="2013-12" db="EMBL/GenBank/DDBJ databases">
        <title>The Genome Sequence of Aphanomyces invadans NJM9701.</title>
        <authorList>
            <consortium name="The Broad Institute Genomics Platform"/>
            <person name="Russ C."/>
            <person name="Tyler B."/>
            <person name="van West P."/>
            <person name="Dieguez-Uribeondo J."/>
            <person name="Young S.K."/>
            <person name="Zeng Q."/>
            <person name="Gargeya S."/>
            <person name="Fitzgerald M."/>
            <person name="Abouelleil A."/>
            <person name="Alvarado L."/>
            <person name="Chapman S.B."/>
            <person name="Gainer-Dewar J."/>
            <person name="Goldberg J."/>
            <person name="Griggs A."/>
            <person name="Gujja S."/>
            <person name="Hansen M."/>
            <person name="Howarth C."/>
            <person name="Imamovic A."/>
            <person name="Ireland A."/>
            <person name="Larimer J."/>
            <person name="McCowan C."/>
            <person name="Murphy C."/>
            <person name="Pearson M."/>
            <person name="Poon T.W."/>
            <person name="Priest M."/>
            <person name="Roberts A."/>
            <person name="Saif S."/>
            <person name="Shea T."/>
            <person name="Sykes S."/>
            <person name="Wortman J."/>
            <person name="Nusbaum C."/>
            <person name="Birren B."/>
        </authorList>
    </citation>
    <scope>NUCLEOTIDE SEQUENCE [LARGE SCALE GENOMIC DNA]</scope>
    <source>
        <strain evidence="8">NJM9701</strain>
    </source>
</reference>
<keyword evidence="3 6" id="KW-0812">Transmembrane</keyword>
<dbReference type="AlphaFoldDB" id="A0A024U3I6"/>
<feature type="transmembrane region" description="Helical" evidence="6">
    <location>
        <begin position="202"/>
        <end position="224"/>
    </location>
</feature>
<organism evidence="8">
    <name type="scientific">Aphanomyces invadans</name>
    <dbReference type="NCBI Taxonomy" id="157072"/>
    <lineage>
        <taxon>Eukaryota</taxon>
        <taxon>Sar</taxon>
        <taxon>Stramenopiles</taxon>
        <taxon>Oomycota</taxon>
        <taxon>Saprolegniomycetes</taxon>
        <taxon>Saprolegniales</taxon>
        <taxon>Verrucalvaceae</taxon>
        <taxon>Aphanomyces</taxon>
    </lineage>
</organism>
<evidence type="ECO:0000313" key="8">
    <source>
        <dbReference type="EMBL" id="ETW00961.1"/>
    </source>
</evidence>
<dbReference type="SMART" id="SM00014">
    <property type="entry name" value="acidPPc"/>
    <property type="match status" value="1"/>
</dbReference>
<dbReference type="RefSeq" id="XP_008869959.1">
    <property type="nucleotide sequence ID" value="XM_008871737.1"/>
</dbReference>
<comment type="subcellular location">
    <subcellularLocation>
        <location evidence="1">Membrane</location>
        <topology evidence="1">Multi-pass membrane protein</topology>
    </subcellularLocation>
</comment>
<dbReference type="GO" id="GO:0008195">
    <property type="term" value="F:phosphatidate phosphatase activity"/>
    <property type="evidence" value="ECO:0007669"/>
    <property type="project" value="TreeGrafter"/>
</dbReference>
<dbReference type="GO" id="GO:0016020">
    <property type="term" value="C:membrane"/>
    <property type="evidence" value="ECO:0007669"/>
    <property type="project" value="UniProtKB-SubCell"/>
</dbReference>
<dbReference type="EMBL" id="KI913963">
    <property type="protein sequence ID" value="ETW00961.1"/>
    <property type="molecule type" value="Genomic_DNA"/>
</dbReference>
<accession>A0A024U3I6</accession>
<dbReference type="GeneID" id="20083658"/>
<evidence type="ECO:0000256" key="4">
    <source>
        <dbReference type="ARBA" id="ARBA00022989"/>
    </source>
</evidence>
<dbReference type="STRING" id="157072.A0A024U3I6"/>
<evidence type="ECO:0000256" key="2">
    <source>
        <dbReference type="ARBA" id="ARBA00008816"/>
    </source>
</evidence>
<feature type="transmembrane region" description="Helical" evidence="6">
    <location>
        <begin position="170"/>
        <end position="190"/>
    </location>
</feature>
<dbReference type="PANTHER" id="PTHR10165">
    <property type="entry name" value="LIPID PHOSPHATE PHOSPHATASE"/>
    <property type="match status" value="1"/>
</dbReference>
<dbReference type="SUPFAM" id="SSF48317">
    <property type="entry name" value="Acid phosphatase/Vanadium-dependent haloperoxidase"/>
    <property type="match status" value="1"/>
</dbReference>
<sequence>MAGLTTFHEKLIAYRVWEFVACLAVTGAIFALTASSVYRRPIPHLVIPLDASTTIFARDPSLDLKKEKEQVPLDVAIAIFYATPLVVHTIVQWLRYVRNDSRDFLLTLFISSAVCQLLTHFAKAMTGRFRPCFYDMCKWDTTVIWDGVTNLCRDPKGEAEGRKSFPSGHASSAFSTLFLLTLYLLGRSKLLSASSLATRRGFVASAAFFVAFAPTMVAMWIAITRSQDNWHHYSDILAGSVIGICSAILGYSVNYGSLFDYKTAGMPLETLEELKQSELPTYNHAFRRHESGTASPSTLP</sequence>